<feature type="signal peptide" evidence="1">
    <location>
        <begin position="1"/>
        <end position="27"/>
    </location>
</feature>
<protein>
    <recommendedName>
        <fullName evidence="4">TonB C-terminal domain-containing protein</fullName>
    </recommendedName>
</protein>
<evidence type="ECO:0008006" key="4">
    <source>
        <dbReference type="Google" id="ProtNLM"/>
    </source>
</evidence>
<feature type="chain" id="PRO_5001944649" description="TonB C-terminal domain-containing protein" evidence="1">
    <location>
        <begin position="28"/>
        <end position="242"/>
    </location>
</feature>
<name>A0A098LGN7_9BACT</name>
<keyword evidence="3" id="KW-1185">Reference proteome</keyword>
<accession>A0A098LGN7</accession>
<keyword evidence="1" id="KW-0732">Signal</keyword>
<reference evidence="2 3" key="1">
    <citation type="submission" date="2014-09" db="EMBL/GenBank/DDBJ databases">
        <title>Sporocytophaga myxococcoides PG-01 genome sequencing.</title>
        <authorList>
            <person name="Liu L."/>
            <person name="Gao P.J."/>
            <person name="Chen G.J."/>
            <person name="Wang L.S."/>
        </authorList>
    </citation>
    <scope>NUCLEOTIDE SEQUENCE [LARGE SCALE GENOMIC DNA]</scope>
    <source>
        <strain evidence="2 3">PG-01</strain>
    </source>
</reference>
<dbReference type="AlphaFoldDB" id="A0A098LGN7"/>
<dbReference type="STRING" id="153721.MYP_3364"/>
<gene>
    <name evidence="2" type="ORF">MYP_3364</name>
</gene>
<sequence>MIKLSNLKMKKWPFTIWLLFSFSAAFGQQAVKDSIFQNVKNKSSNLFSERICSYYLDMAENLVRKDSICLPQYKHEFPVTDTYVFWLKSKYSIYDYSYCSGCIILCSDCFDDYMIWAIEQKFGKGFLEAQIKISDSLDSIGQGFKDVRYPLSEDSLRQFIYLKAQKKPFEEYPHKLVCFDIDEKGNVADILVFEGQFNMKQLPETNELNVLLKKLFKNDKKWTPAMFLGKPIRGYYFLPLSL</sequence>
<evidence type="ECO:0000313" key="2">
    <source>
        <dbReference type="EMBL" id="GAL86135.1"/>
    </source>
</evidence>
<proteinExistence type="predicted"/>
<evidence type="ECO:0000313" key="3">
    <source>
        <dbReference type="Proteomes" id="UP000030185"/>
    </source>
</evidence>
<dbReference type="Proteomes" id="UP000030185">
    <property type="component" value="Unassembled WGS sequence"/>
</dbReference>
<dbReference type="EMBL" id="BBLT01000006">
    <property type="protein sequence ID" value="GAL86135.1"/>
    <property type="molecule type" value="Genomic_DNA"/>
</dbReference>
<evidence type="ECO:0000256" key="1">
    <source>
        <dbReference type="SAM" id="SignalP"/>
    </source>
</evidence>
<comment type="caution">
    <text evidence="2">The sequence shown here is derived from an EMBL/GenBank/DDBJ whole genome shotgun (WGS) entry which is preliminary data.</text>
</comment>
<organism evidence="2 3">
    <name type="scientific">Sporocytophaga myxococcoides</name>
    <dbReference type="NCBI Taxonomy" id="153721"/>
    <lineage>
        <taxon>Bacteria</taxon>
        <taxon>Pseudomonadati</taxon>
        <taxon>Bacteroidota</taxon>
        <taxon>Cytophagia</taxon>
        <taxon>Cytophagales</taxon>
        <taxon>Cytophagaceae</taxon>
        <taxon>Sporocytophaga</taxon>
    </lineage>
</organism>